<sequence>MKKISGILVFSLAMIIALGITTNIETASAKELISSKKAQSYFVDPGH</sequence>
<name>A0AAP3DKW8_BRELA</name>
<reference evidence="1" key="1">
    <citation type="submission" date="2022-09" db="EMBL/GenBank/DDBJ databases">
        <title>Genome analysis and characterization of larvicidal activity of Brevibacillus strains.</title>
        <authorList>
            <person name="Patrusheva E.V."/>
            <person name="Izotova A.O."/>
            <person name="Toshchakov S.V."/>
            <person name="Sineoky S.P."/>
        </authorList>
    </citation>
    <scope>NUCLEOTIDE SEQUENCE</scope>
    <source>
        <strain evidence="1">VKPM_B-13247</strain>
    </source>
</reference>
<organism evidence="1 2">
    <name type="scientific">Brevibacillus laterosporus</name>
    <name type="common">Bacillus laterosporus</name>
    <dbReference type="NCBI Taxonomy" id="1465"/>
    <lineage>
        <taxon>Bacteria</taxon>
        <taxon>Bacillati</taxon>
        <taxon>Bacillota</taxon>
        <taxon>Bacilli</taxon>
        <taxon>Bacillales</taxon>
        <taxon>Paenibacillaceae</taxon>
        <taxon>Brevibacillus</taxon>
    </lineage>
</organism>
<dbReference type="Proteomes" id="UP001077662">
    <property type="component" value="Unassembled WGS sequence"/>
</dbReference>
<comment type="caution">
    <text evidence="1">The sequence shown here is derived from an EMBL/GenBank/DDBJ whole genome shotgun (WGS) entry which is preliminary data.</text>
</comment>
<dbReference type="RefSeq" id="WP_162932811.1">
    <property type="nucleotide sequence ID" value="NZ_CP032410.1"/>
</dbReference>
<accession>A0AAP3DKW8</accession>
<evidence type="ECO:0000313" key="1">
    <source>
        <dbReference type="EMBL" id="MCZ0809983.1"/>
    </source>
</evidence>
<dbReference type="AlphaFoldDB" id="A0AAP3DKW8"/>
<gene>
    <name evidence="1" type="ORF">O0554_24320</name>
</gene>
<dbReference type="EMBL" id="JAPTNE010000050">
    <property type="protein sequence ID" value="MCZ0809983.1"/>
    <property type="molecule type" value="Genomic_DNA"/>
</dbReference>
<protein>
    <submittedName>
        <fullName evidence="1">Uncharacterized protein</fullName>
    </submittedName>
</protein>
<evidence type="ECO:0000313" key="2">
    <source>
        <dbReference type="Proteomes" id="UP001077662"/>
    </source>
</evidence>
<proteinExistence type="predicted"/>